<accession>A0A9J6E8W5</accession>
<feature type="compositionally biased region" description="Basic residues" evidence="1">
    <location>
        <begin position="168"/>
        <end position="177"/>
    </location>
</feature>
<protein>
    <submittedName>
        <fullName evidence="2">Uncharacterized protein</fullName>
    </submittedName>
</protein>
<reference evidence="2" key="2">
    <citation type="submission" date="2021-09" db="EMBL/GenBank/DDBJ databases">
        <authorList>
            <person name="Jia N."/>
            <person name="Wang J."/>
            <person name="Shi W."/>
            <person name="Du L."/>
            <person name="Sun Y."/>
            <person name="Zhan W."/>
            <person name="Jiang J."/>
            <person name="Wang Q."/>
            <person name="Zhang B."/>
            <person name="Ji P."/>
            <person name="Sakyi L.B."/>
            <person name="Cui X."/>
            <person name="Yuan T."/>
            <person name="Jiang B."/>
            <person name="Yang W."/>
            <person name="Lam T.T.-Y."/>
            <person name="Chang Q."/>
            <person name="Ding S."/>
            <person name="Wang X."/>
            <person name="Zhu J."/>
            <person name="Ruan X."/>
            <person name="Zhao L."/>
            <person name="Wei J."/>
            <person name="Que T."/>
            <person name="Du C."/>
            <person name="Cheng J."/>
            <person name="Dai P."/>
            <person name="Han X."/>
            <person name="Huang E."/>
            <person name="Gao Y."/>
            <person name="Liu J."/>
            <person name="Shao H."/>
            <person name="Ye R."/>
            <person name="Li L."/>
            <person name="Wei W."/>
            <person name="Wang X."/>
            <person name="Wang C."/>
            <person name="Huo Q."/>
            <person name="Li W."/>
            <person name="Guo W."/>
            <person name="Chen H."/>
            <person name="Chen S."/>
            <person name="Zhou L."/>
            <person name="Zhou L."/>
            <person name="Ni X."/>
            <person name="Tian J."/>
            <person name="Zhou Y."/>
            <person name="Sheng Y."/>
            <person name="Liu T."/>
            <person name="Pan Y."/>
            <person name="Xia L."/>
            <person name="Li J."/>
            <person name="Zhao F."/>
            <person name="Cao W."/>
        </authorList>
    </citation>
    <scope>NUCLEOTIDE SEQUENCE</scope>
    <source>
        <strain evidence="2">Rmic-2018</strain>
        <tissue evidence="2">Larvae</tissue>
    </source>
</reference>
<name>A0A9J6E8W5_RHIMP</name>
<evidence type="ECO:0000313" key="3">
    <source>
        <dbReference type="Proteomes" id="UP000821866"/>
    </source>
</evidence>
<evidence type="ECO:0000313" key="2">
    <source>
        <dbReference type="EMBL" id="KAH8030716.1"/>
    </source>
</evidence>
<gene>
    <name evidence="2" type="ORF">HPB51_011516</name>
</gene>
<evidence type="ECO:0000256" key="1">
    <source>
        <dbReference type="SAM" id="MobiDB-lite"/>
    </source>
</evidence>
<sequence length="183" mass="19935">MTSTRIPVLPGFCGRLFRCFDMERQEPDSSSASSSEPSKKLKPNGASANAHGTQPANSQGILQSTVTAESTADVGLPDQERTTTNAIQEGSRVKRGRRSRKSSSAVIDQENAGQPDQERTATSAIQEESRVKKGRRSKKSSSHVIEPDEVGQPDVDRTANSALQGRSQLKKRRRSRKSISEVK</sequence>
<organism evidence="2 3">
    <name type="scientific">Rhipicephalus microplus</name>
    <name type="common">Cattle tick</name>
    <name type="synonym">Boophilus microplus</name>
    <dbReference type="NCBI Taxonomy" id="6941"/>
    <lineage>
        <taxon>Eukaryota</taxon>
        <taxon>Metazoa</taxon>
        <taxon>Ecdysozoa</taxon>
        <taxon>Arthropoda</taxon>
        <taxon>Chelicerata</taxon>
        <taxon>Arachnida</taxon>
        <taxon>Acari</taxon>
        <taxon>Parasitiformes</taxon>
        <taxon>Ixodida</taxon>
        <taxon>Ixodoidea</taxon>
        <taxon>Ixodidae</taxon>
        <taxon>Rhipicephalinae</taxon>
        <taxon>Rhipicephalus</taxon>
        <taxon>Boophilus</taxon>
    </lineage>
</organism>
<proteinExistence type="predicted"/>
<feature type="compositionally biased region" description="Basic residues" evidence="1">
    <location>
        <begin position="132"/>
        <end position="141"/>
    </location>
</feature>
<keyword evidence="3" id="KW-1185">Reference proteome</keyword>
<comment type="caution">
    <text evidence="2">The sequence shown here is derived from an EMBL/GenBank/DDBJ whole genome shotgun (WGS) entry which is preliminary data.</text>
</comment>
<feature type="region of interest" description="Disordered" evidence="1">
    <location>
        <begin position="24"/>
        <end position="183"/>
    </location>
</feature>
<dbReference type="Proteomes" id="UP000821866">
    <property type="component" value="Chromosome 3"/>
</dbReference>
<dbReference type="EMBL" id="JABSTU010000005">
    <property type="protein sequence ID" value="KAH8030716.1"/>
    <property type="molecule type" value="Genomic_DNA"/>
</dbReference>
<reference evidence="2" key="1">
    <citation type="journal article" date="2020" name="Cell">
        <title>Large-Scale Comparative Analyses of Tick Genomes Elucidate Their Genetic Diversity and Vector Capacities.</title>
        <authorList>
            <consortium name="Tick Genome and Microbiome Consortium (TIGMIC)"/>
            <person name="Jia N."/>
            <person name="Wang J."/>
            <person name="Shi W."/>
            <person name="Du L."/>
            <person name="Sun Y."/>
            <person name="Zhan W."/>
            <person name="Jiang J.F."/>
            <person name="Wang Q."/>
            <person name="Zhang B."/>
            <person name="Ji P."/>
            <person name="Bell-Sakyi L."/>
            <person name="Cui X.M."/>
            <person name="Yuan T.T."/>
            <person name="Jiang B.G."/>
            <person name="Yang W.F."/>
            <person name="Lam T.T."/>
            <person name="Chang Q.C."/>
            <person name="Ding S.J."/>
            <person name="Wang X.J."/>
            <person name="Zhu J.G."/>
            <person name="Ruan X.D."/>
            <person name="Zhao L."/>
            <person name="Wei J.T."/>
            <person name="Ye R.Z."/>
            <person name="Que T.C."/>
            <person name="Du C.H."/>
            <person name="Zhou Y.H."/>
            <person name="Cheng J.X."/>
            <person name="Dai P.F."/>
            <person name="Guo W.B."/>
            <person name="Han X.H."/>
            <person name="Huang E.J."/>
            <person name="Li L.F."/>
            <person name="Wei W."/>
            <person name="Gao Y.C."/>
            <person name="Liu J.Z."/>
            <person name="Shao H.Z."/>
            <person name="Wang X."/>
            <person name="Wang C.C."/>
            <person name="Yang T.C."/>
            <person name="Huo Q.B."/>
            <person name="Li W."/>
            <person name="Chen H.Y."/>
            <person name="Chen S.E."/>
            <person name="Zhou L.G."/>
            <person name="Ni X.B."/>
            <person name="Tian J.H."/>
            <person name="Sheng Y."/>
            <person name="Liu T."/>
            <person name="Pan Y.S."/>
            <person name="Xia L.Y."/>
            <person name="Li J."/>
            <person name="Zhao F."/>
            <person name="Cao W.C."/>
        </authorList>
    </citation>
    <scope>NUCLEOTIDE SEQUENCE</scope>
    <source>
        <strain evidence="2">Rmic-2018</strain>
    </source>
</reference>
<dbReference type="AlphaFoldDB" id="A0A9J6E8W5"/>
<feature type="compositionally biased region" description="Polar residues" evidence="1">
    <location>
        <begin position="46"/>
        <end position="70"/>
    </location>
</feature>